<dbReference type="EMBL" id="FIZX01000001">
    <property type="protein sequence ID" value="CZF77864.1"/>
    <property type="molecule type" value="Genomic_DNA"/>
</dbReference>
<name>A0A128EUN5_9GAMM</name>
<evidence type="ECO:0000313" key="1">
    <source>
        <dbReference type="EMBL" id="CZF77864.1"/>
    </source>
</evidence>
<organism evidence="1 2">
    <name type="scientific">Grimontia celer</name>
    <dbReference type="NCBI Taxonomy" id="1796497"/>
    <lineage>
        <taxon>Bacteria</taxon>
        <taxon>Pseudomonadati</taxon>
        <taxon>Pseudomonadota</taxon>
        <taxon>Gammaproteobacteria</taxon>
        <taxon>Vibrionales</taxon>
        <taxon>Vibrionaceae</taxon>
        <taxon>Grimontia</taxon>
    </lineage>
</organism>
<accession>A0A128EUN5</accession>
<dbReference type="AlphaFoldDB" id="A0A128EUN5"/>
<sequence>MRHIKLNKKQNTNGSLLGSRLGTTCSAGGLYLFSALADTSELCDQLFLRC</sequence>
<dbReference type="Proteomes" id="UP000071641">
    <property type="component" value="Unassembled WGS sequence"/>
</dbReference>
<proteinExistence type="predicted"/>
<evidence type="ECO:0000313" key="2">
    <source>
        <dbReference type="Proteomes" id="UP000071641"/>
    </source>
</evidence>
<gene>
    <name evidence="1" type="ORF">GCE9029_00477</name>
</gene>
<reference evidence="2" key="1">
    <citation type="submission" date="2016-02" db="EMBL/GenBank/DDBJ databases">
        <authorList>
            <person name="Rodrigo-Torres Lidia"/>
            <person name="Arahal R.David."/>
        </authorList>
    </citation>
    <scope>NUCLEOTIDE SEQUENCE [LARGE SCALE GENOMIC DNA]</scope>
    <source>
        <strain evidence="2">CECT 9029</strain>
    </source>
</reference>
<protein>
    <submittedName>
        <fullName evidence="1">Uncharacterized protein</fullName>
    </submittedName>
</protein>
<keyword evidence="2" id="KW-1185">Reference proteome</keyword>